<proteinExistence type="predicted"/>
<protein>
    <submittedName>
        <fullName evidence="1">Uncharacterized protein</fullName>
    </submittedName>
</protein>
<accession>A0A3B0PB88</accession>
<evidence type="ECO:0000313" key="1">
    <source>
        <dbReference type="EMBL" id="SYV93340.1"/>
    </source>
</evidence>
<organism evidence="1 2">
    <name type="scientific">Mycoplasmopsis synoviae</name>
    <name type="common">Mycoplasma synoviae</name>
    <dbReference type="NCBI Taxonomy" id="2109"/>
    <lineage>
        <taxon>Bacteria</taxon>
        <taxon>Bacillati</taxon>
        <taxon>Mycoplasmatota</taxon>
        <taxon>Mycoplasmoidales</taxon>
        <taxon>Metamycoplasmataceae</taxon>
        <taxon>Mycoplasmopsis</taxon>
    </lineage>
</organism>
<dbReference type="EMBL" id="LS991953">
    <property type="protein sequence ID" value="SYV93340.1"/>
    <property type="molecule type" value="Genomic_DNA"/>
</dbReference>
<name>A0A3B0PB88_MYCSY</name>
<dbReference type="Proteomes" id="UP000259328">
    <property type="component" value="Chromosome"/>
</dbReference>
<gene>
    <name evidence="1" type="ORF">NCTC10124_01079</name>
</gene>
<feature type="non-terminal residue" evidence="1">
    <location>
        <position position="31"/>
    </location>
</feature>
<dbReference type="AlphaFoldDB" id="A0A3B0PB88"/>
<evidence type="ECO:0000313" key="2">
    <source>
        <dbReference type="Proteomes" id="UP000259328"/>
    </source>
</evidence>
<sequence length="31" mass="3614">MRLEEINNAILAYEHNVVDLDSKEAQMALPW</sequence>
<reference evidence="2" key="1">
    <citation type="submission" date="2018-06" db="EMBL/GenBank/DDBJ databases">
        <authorList>
            <consortium name="Pathogen Informatics"/>
        </authorList>
    </citation>
    <scope>NUCLEOTIDE SEQUENCE [LARGE SCALE GENOMIC DNA]</scope>
    <source>
        <strain evidence="2">NCTC10124</strain>
    </source>
</reference>